<evidence type="ECO:0000259" key="5">
    <source>
        <dbReference type="PROSITE" id="PS50097"/>
    </source>
</evidence>
<evidence type="ECO:0000313" key="7">
    <source>
        <dbReference type="EnsemblPlants" id="Kaladp0058s0022.1.v1.1"/>
    </source>
</evidence>
<dbReference type="EnsemblPlants" id="Kaladp0058s0022.1.v1.1">
    <property type="protein sequence ID" value="Kaladp0058s0022.1.v1.1"/>
    <property type="gene ID" value="Kaladp0058s0022.v1.1"/>
</dbReference>
<evidence type="ECO:0008006" key="9">
    <source>
        <dbReference type="Google" id="ProtNLM"/>
    </source>
</evidence>
<dbReference type="OMA" id="WVEDICA"/>
<keyword evidence="2" id="KW-0833">Ubl conjugation pathway</keyword>
<name>A0A7N0U8F3_KALFE</name>
<dbReference type="AlphaFoldDB" id="A0A7N0U8F3"/>
<dbReference type="Proteomes" id="UP000594263">
    <property type="component" value="Unplaced"/>
</dbReference>
<proteinExistence type="inferred from homology"/>
<dbReference type="PROSITE" id="PS50097">
    <property type="entry name" value="BTB"/>
    <property type="match status" value="1"/>
</dbReference>
<feature type="compositionally biased region" description="Low complexity" evidence="4">
    <location>
        <begin position="574"/>
        <end position="585"/>
    </location>
</feature>
<evidence type="ECO:0000256" key="3">
    <source>
        <dbReference type="PROSITE-ProRule" id="PRU00982"/>
    </source>
</evidence>
<feature type="region of interest" description="Disordered" evidence="4">
    <location>
        <begin position="495"/>
        <end position="518"/>
    </location>
</feature>
<evidence type="ECO:0000313" key="8">
    <source>
        <dbReference type="Proteomes" id="UP000594263"/>
    </source>
</evidence>
<dbReference type="InterPro" id="IPR000210">
    <property type="entry name" value="BTB/POZ_dom"/>
</dbReference>
<feature type="domain" description="BTB" evidence="5">
    <location>
        <begin position="29"/>
        <end position="97"/>
    </location>
</feature>
<evidence type="ECO:0000256" key="4">
    <source>
        <dbReference type="SAM" id="MobiDB-lite"/>
    </source>
</evidence>
<comment type="pathway">
    <text evidence="1">Protein modification; protein ubiquitination.</text>
</comment>
<keyword evidence="8" id="KW-1185">Reference proteome</keyword>
<evidence type="ECO:0000259" key="6">
    <source>
        <dbReference type="PROSITE" id="PS51649"/>
    </source>
</evidence>
<dbReference type="PANTHER" id="PTHR32370">
    <property type="entry name" value="OS12G0117600 PROTEIN"/>
    <property type="match status" value="1"/>
</dbReference>
<accession>A0A7N0U8F3</accession>
<dbReference type="Gramene" id="Kaladp0058s0022.1.v1.1">
    <property type="protein sequence ID" value="Kaladp0058s0022.1.v1.1"/>
    <property type="gene ID" value="Kaladp0058s0022.v1.1"/>
</dbReference>
<dbReference type="InterPro" id="IPR043454">
    <property type="entry name" value="NPH3/RPT2-like"/>
</dbReference>
<dbReference type="Gene3D" id="3.30.710.10">
    <property type="entry name" value="Potassium Channel Kv1.1, Chain A"/>
    <property type="match status" value="1"/>
</dbReference>
<feature type="region of interest" description="Disordered" evidence="4">
    <location>
        <begin position="569"/>
        <end position="606"/>
    </location>
</feature>
<dbReference type="PROSITE" id="PS51649">
    <property type="entry name" value="NPH3"/>
    <property type="match status" value="1"/>
</dbReference>
<dbReference type="UniPathway" id="UPA00143"/>
<evidence type="ECO:0000256" key="2">
    <source>
        <dbReference type="ARBA" id="ARBA00022786"/>
    </source>
</evidence>
<dbReference type="InterPro" id="IPR027356">
    <property type="entry name" value="NPH3_dom"/>
</dbReference>
<dbReference type="InterPro" id="IPR011333">
    <property type="entry name" value="SKP1/BTB/POZ_sf"/>
</dbReference>
<feature type="compositionally biased region" description="Polar residues" evidence="4">
    <location>
        <begin position="498"/>
        <end position="507"/>
    </location>
</feature>
<organism evidence="7 8">
    <name type="scientific">Kalanchoe fedtschenkoi</name>
    <name type="common">Lavender scallops</name>
    <name type="synonym">South American air plant</name>
    <dbReference type="NCBI Taxonomy" id="63787"/>
    <lineage>
        <taxon>Eukaryota</taxon>
        <taxon>Viridiplantae</taxon>
        <taxon>Streptophyta</taxon>
        <taxon>Embryophyta</taxon>
        <taxon>Tracheophyta</taxon>
        <taxon>Spermatophyta</taxon>
        <taxon>Magnoliopsida</taxon>
        <taxon>eudicotyledons</taxon>
        <taxon>Gunneridae</taxon>
        <taxon>Pentapetalae</taxon>
        <taxon>Saxifragales</taxon>
        <taxon>Crassulaceae</taxon>
        <taxon>Kalanchoe</taxon>
    </lineage>
</organism>
<comment type="similarity">
    <text evidence="3">Belongs to the NPH3 family.</text>
</comment>
<evidence type="ECO:0000256" key="1">
    <source>
        <dbReference type="ARBA" id="ARBA00004906"/>
    </source>
</evidence>
<dbReference type="GO" id="GO:0016567">
    <property type="term" value="P:protein ubiquitination"/>
    <property type="evidence" value="ECO:0007669"/>
    <property type="project" value="UniProtKB-UniPathway"/>
</dbReference>
<dbReference type="Pfam" id="PF03000">
    <property type="entry name" value="NPH3"/>
    <property type="match status" value="1"/>
</dbReference>
<sequence>MKFMKIGTKPDAFQSDGNFIRYVTSDLASDIIVSVGELKFYLHKFPLLWKSVLMQKLVQKAAEDGAEDITLPDIPGGAGAFEVCAKFSYGMMVILNAYNVAAVRCAAEYLEMTEDVEQGNLVFKIEVFLTSSILRSWKDSIIVLQSSQSLLPWSEDLKIIGRCLDSIASKTSVDPSNVHWSYTHNRKLALHDRIVEVGLRSHEGVEPVPKDWWVEDVSELEIGLFKRLITAVKSKGRMDGSVIAEALKTYAIRWLPDTIEDMVSEDHVSRNKALLETILALLPSGSGCTCAFLLKLLHISILVRADEDIREDLMSRVSMKLDEASVNDLLIPSRCPESHESTVYDVELVQSILRRFIAMQTVNQGVDIVEKGAGLIGEGIGHRSLLSVAKLIDGYLAKVAHDQNLTLFSFIDLALMVPESARLTHDGLYMAVDTFLKVHPNMAKAERKRLCELVDVKKLTEEASMHAAQNDKLPLRLVVQVLFFEQVRAVQSLKAARSDTSQSVTNTTDEEPERTSSLRHQLSKMILNEGDAGIQISAKLLRKNSRSHSGAQLLPSRSRRIFSKIWNVGKKKSSVTSGSSQSPTSMVVGETKSSGSSSRHRRHSIS</sequence>
<protein>
    <recommendedName>
        <fullName evidence="9">Phototropic-responsive NPH3 family protein</fullName>
    </recommendedName>
</protein>
<feature type="domain" description="NPH3" evidence="6">
    <location>
        <begin position="211"/>
        <end position="488"/>
    </location>
</feature>
<dbReference type="SUPFAM" id="SSF54695">
    <property type="entry name" value="POZ domain"/>
    <property type="match status" value="1"/>
</dbReference>
<reference evidence="7" key="1">
    <citation type="submission" date="2021-01" db="UniProtKB">
        <authorList>
            <consortium name="EnsemblPlants"/>
        </authorList>
    </citation>
    <scope>IDENTIFICATION</scope>
</reference>